<dbReference type="InterPro" id="IPR000276">
    <property type="entry name" value="GPCR_Rhodpsn"/>
</dbReference>
<keyword evidence="5" id="KW-0297">G-protein coupled receptor</keyword>
<evidence type="ECO:0000256" key="7">
    <source>
        <dbReference type="ARBA" id="ARBA00023136"/>
    </source>
</evidence>
<dbReference type="Gene3D" id="1.20.1070.10">
    <property type="entry name" value="Rhodopsin 7-helix transmembrane proteins"/>
    <property type="match status" value="1"/>
</dbReference>
<dbReference type="SUPFAM" id="SSF81321">
    <property type="entry name" value="Family A G protein-coupled receptor-like"/>
    <property type="match status" value="1"/>
</dbReference>
<evidence type="ECO:0000256" key="11">
    <source>
        <dbReference type="SAM" id="Phobius"/>
    </source>
</evidence>
<evidence type="ECO:0000256" key="3">
    <source>
        <dbReference type="ARBA" id="ARBA00022859"/>
    </source>
</evidence>
<feature type="transmembrane region" description="Helical" evidence="11">
    <location>
        <begin position="20"/>
        <end position="44"/>
    </location>
</feature>
<keyword evidence="8" id="KW-1015">Disulfide bond</keyword>
<dbReference type="PRINTS" id="PR01157">
    <property type="entry name" value="P2YPURNOCPTR"/>
</dbReference>
<feature type="transmembrane region" description="Helical" evidence="11">
    <location>
        <begin position="223"/>
        <end position="245"/>
    </location>
</feature>
<organism evidence="13 14">
    <name type="scientific">Cyprinus carpio</name>
    <name type="common">Common carp</name>
    <dbReference type="NCBI Taxonomy" id="7962"/>
    <lineage>
        <taxon>Eukaryota</taxon>
        <taxon>Metazoa</taxon>
        <taxon>Chordata</taxon>
        <taxon>Craniata</taxon>
        <taxon>Vertebrata</taxon>
        <taxon>Euteleostomi</taxon>
        <taxon>Actinopterygii</taxon>
        <taxon>Neopterygii</taxon>
        <taxon>Teleostei</taxon>
        <taxon>Ostariophysi</taxon>
        <taxon>Cypriniformes</taxon>
        <taxon>Cyprinidae</taxon>
        <taxon>Cyprininae</taxon>
        <taxon>Cyprinus</taxon>
    </lineage>
</organism>
<dbReference type="Ensembl" id="ENSCCRT00020022404.1">
    <property type="protein sequence ID" value="ENSCCRP00020020403.1"/>
    <property type="gene ID" value="ENSCCRG00020009614.1"/>
</dbReference>
<keyword evidence="3" id="KW-0391">Immunity</keyword>
<dbReference type="InterPro" id="IPR047160">
    <property type="entry name" value="GP183-like"/>
</dbReference>
<evidence type="ECO:0000256" key="10">
    <source>
        <dbReference type="ARBA" id="ARBA00023224"/>
    </source>
</evidence>
<accession>A0A8C2H5L4</accession>
<keyword evidence="7 11" id="KW-0472">Membrane</keyword>
<evidence type="ECO:0000256" key="2">
    <source>
        <dbReference type="ARBA" id="ARBA00022692"/>
    </source>
</evidence>
<feature type="transmembrane region" description="Helical" evidence="11">
    <location>
        <begin position="56"/>
        <end position="74"/>
    </location>
</feature>
<proteinExistence type="predicted"/>
<evidence type="ECO:0000256" key="5">
    <source>
        <dbReference type="ARBA" id="ARBA00023040"/>
    </source>
</evidence>
<dbReference type="PROSITE" id="PS50262">
    <property type="entry name" value="G_PROTEIN_RECEP_F1_2"/>
    <property type="match status" value="1"/>
</dbReference>
<dbReference type="GO" id="GO:0008142">
    <property type="term" value="F:oxysterol binding"/>
    <property type="evidence" value="ECO:0007669"/>
    <property type="project" value="InterPro"/>
</dbReference>
<protein>
    <recommendedName>
        <fullName evidence="12">G-protein coupled receptors family 1 profile domain-containing protein</fullName>
    </recommendedName>
</protein>
<feature type="transmembrane region" description="Helical" evidence="11">
    <location>
        <begin position="94"/>
        <end position="115"/>
    </location>
</feature>
<name>A0A8C2H5L4_CYPCA</name>
<reference evidence="13" key="1">
    <citation type="submission" date="2025-08" db="UniProtKB">
        <authorList>
            <consortium name="Ensembl"/>
        </authorList>
    </citation>
    <scope>IDENTIFICATION</scope>
</reference>
<keyword evidence="6" id="KW-1064">Adaptive immunity</keyword>
<feature type="transmembrane region" description="Helical" evidence="11">
    <location>
        <begin position="265"/>
        <end position="284"/>
    </location>
</feature>
<comment type="subcellular location">
    <subcellularLocation>
        <location evidence="1">Membrane</location>
        <topology evidence="1">Multi-pass membrane protein</topology>
    </subcellularLocation>
</comment>
<dbReference type="Pfam" id="PF00001">
    <property type="entry name" value="7tm_1"/>
    <property type="match status" value="1"/>
</dbReference>
<evidence type="ECO:0000313" key="14">
    <source>
        <dbReference type="Proteomes" id="UP000694701"/>
    </source>
</evidence>
<dbReference type="InterPro" id="IPR017452">
    <property type="entry name" value="GPCR_Rhodpsn_7TM"/>
</dbReference>
<keyword evidence="9" id="KW-0675">Receptor</keyword>
<keyword evidence="2 11" id="KW-0812">Transmembrane</keyword>
<dbReference type="GO" id="GO:0004930">
    <property type="term" value="F:G protein-coupled receptor activity"/>
    <property type="evidence" value="ECO:0007669"/>
    <property type="project" value="UniProtKB-KW"/>
</dbReference>
<keyword evidence="10" id="KW-0807">Transducer</keyword>
<dbReference type="GO" id="GO:0016020">
    <property type="term" value="C:membrane"/>
    <property type="evidence" value="ECO:0007669"/>
    <property type="project" value="UniProtKB-SubCell"/>
</dbReference>
<feature type="domain" description="G-protein coupled receptors family 1 profile" evidence="12">
    <location>
        <begin position="36"/>
        <end position="281"/>
    </location>
</feature>
<evidence type="ECO:0000256" key="4">
    <source>
        <dbReference type="ARBA" id="ARBA00022989"/>
    </source>
</evidence>
<dbReference type="PANTHER" id="PTHR24237:SF37">
    <property type="entry name" value="COAGULATION FACTOR II (THROMBIN) RECEPTOR-LIKE 2-RELATED"/>
    <property type="match status" value="1"/>
</dbReference>
<dbReference type="CDD" id="cd14982">
    <property type="entry name" value="7tmA_purinoceptor-like"/>
    <property type="match status" value="1"/>
</dbReference>
<evidence type="ECO:0000313" key="13">
    <source>
        <dbReference type="Ensembl" id="ENSCCRP00020020403.1"/>
    </source>
</evidence>
<dbReference type="GO" id="GO:0002250">
    <property type="term" value="P:adaptive immune response"/>
    <property type="evidence" value="ECO:0007669"/>
    <property type="project" value="UniProtKB-KW"/>
</dbReference>
<dbReference type="AlphaFoldDB" id="A0A8C2H5L4"/>
<dbReference type="FunFam" id="1.20.1070.10:FF:000017">
    <property type="entry name" value="lysophosphatidic acid receptor 4"/>
    <property type="match status" value="1"/>
</dbReference>
<sequence length="352" mass="40458">MENITKFQNDFEHSLSISRYLFTPIYSLVLFFGLIGNLGALYYFIFKIKQKSPSNIYIINLAVADTLFLFALPFRIHYHLNDSIWIFGDAMCRITGTIFFANIYISISFMTCICVDRYIATLHPHTYLQLRNTNLTALVSTAVWLVSGSAMLVFMLKCPLTSKGNMCFEGFSQKEWSDLAPYSISSLIFGSLLPSAVILVCYPIVAHRIARIKNSTARGARRIIYAILAITLLCFLPYHIVHLVYLLTRLKNTKENDVIFILRRVTMALVSLNSILDPLLYYFATGHYKWRLKRLRLRKKTGVYSISNACSILKNVILCVCFARRSAIPVFVRKHKCKNFPLWAVRCCKFLI</sequence>
<evidence type="ECO:0000256" key="1">
    <source>
        <dbReference type="ARBA" id="ARBA00004141"/>
    </source>
</evidence>
<feature type="transmembrane region" description="Helical" evidence="11">
    <location>
        <begin position="179"/>
        <end position="202"/>
    </location>
</feature>
<keyword evidence="4 11" id="KW-1133">Transmembrane helix</keyword>
<dbReference type="PANTHER" id="PTHR24237">
    <property type="entry name" value="G-PROTEIN COUPLED RECEPTOR"/>
    <property type="match status" value="1"/>
</dbReference>
<evidence type="ECO:0000256" key="8">
    <source>
        <dbReference type="ARBA" id="ARBA00023157"/>
    </source>
</evidence>
<dbReference type="Proteomes" id="UP000694701">
    <property type="component" value="Unplaced"/>
</dbReference>
<evidence type="ECO:0000256" key="6">
    <source>
        <dbReference type="ARBA" id="ARBA00023130"/>
    </source>
</evidence>
<feature type="transmembrane region" description="Helical" evidence="11">
    <location>
        <begin position="135"/>
        <end position="156"/>
    </location>
</feature>
<evidence type="ECO:0000256" key="9">
    <source>
        <dbReference type="ARBA" id="ARBA00023170"/>
    </source>
</evidence>
<dbReference type="PRINTS" id="PR00237">
    <property type="entry name" value="GPCRRHODOPSN"/>
</dbReference>
<evidence type="ECO:0000259" key="12">
    <source>
        <dbReference type="PROSITE" id="PS50262"/>
    </source>
</evidence>